<reference evidence="1 2" key="1">
    <citation type="submission" date="2023-03" db="EMBL/GenBank/DDBJ databases">
        <title>Altererythrobacter sp. CAU 1644 isolated from sand.</title>
        <authorList>
            <person name="Kim W."/>
        </authorList>
    </citation>
    <scope>NUCLEOTIDE SEQUENCE [LARGE SCALE GENOMIC DNA]</scope>
    <source>
        <strain evidence="1 2">CAU 1644</strain>
    </source>
</reference>
<dbReference type="SUPFAM" id="SSF53187">
    <property type="entry name" value="Zn-dependent exopeptidases"/>
    <property type="match status" value="1"/>
</dbReference>
<proteinExistence type="predicted"/>
<dbReference type="EMBL" id="CP121106">
    <property type="protein sequence ID" value="WFL76741.1"/>
    <property type="molecule type" value="Genomic_DNA"/>
</dbReference>
<evidence type="ECO:0000313" key="2">
    <source>
        <dbReference type="Proteomes" id="UP001215827"/>
    </source>
</evidence>
<accession>A0ABY8FTJ4</accession>
<dbReference type="RefSeq" id="WP_278015502.1">
    <property type="nucleotide sequence ID" value="NZ_CP121106.1"/>
</dbReference>
<sequence length="315" mass="34344">MASTKGMGADSRIEHGGNIAGSELPAFTLELPSHQRLPVLISAPHGGRDYPESLLAAMRKPEYATIRLEDRHVDSLAAGIARQTGAGLLIAHAPRAMLDLNRAQDDVDWDMIRGGTPLMPRHSHANRRARSGLGLVPRRLPGYGEIWKAHMTRQELDKRVEQIHRPYHAALGRVLEGVRDIWGAALLLDLHSMPPLKRRNEHGVPVQFVIGDRFGASCHGSIAERAVAFLQAEGQGVSHNRPYSGGFVLDRHALPSRGLHAVQLEVCRSAYLDAQLAEPGDSFESLVELLVRLVRHLGDATARLGEAGLIAQAAE</sequence>
<keyword evidence="2" id="KW-1185">Reference proteome</keyword>
<protein>
    <submittedName>
        <fullName evidence="1">N-formylglutamate amidohydrolase</fullName>
    </submittedName>
</protein>
<organism evidence="1 2">
    <name type="scientific">Altererythrobacter arenosus</name>
    <dbReference type="NCBI Taxonomy" id="3032592"/>
    <lineage>
        <taxon>Bacteria</taxon>
        <taxon>Pseudomonadati</taxon>
        <taxon>Pseudomonadota</taxon>
        <taxon>Alphaproteobacteria</taxon>
        <taxon>Sphingomonadales</taxon>
        <taxon>Erythrobacteraceae</taxon>
        <taxon>Altererythrobacter</taxon>
    </lineage>
</organism>
<dbReference type="Proteomes" id="UP001215827">
    <property type="component" value="Chromosome"/>
</dbReference>
<dbReference type="Pfam" id="PF05013">
    <property type="entry name" value="FGase"/>
    <property type="match status" value="1"/>
</dbReference>
<evidence type="ECO:0000313" key="1">
    <source>
        <dbReference type="EMBL" id="WFL76741.1"/>
    </source>
</evidence>
<dbReference type="Gene3D" id="3.40.630.40">
    <property type="entry name" value="Zn-dependent exopeptidases"/>
    <property type="match status" value="1"/>
</dbReference>
<name>A0ABY8FTJ4_9SPHN</name>
<gene>
    <name evidence="1" type="ORF">P7228_12140</name>
</gene>
<dbReference type="InterPro" id="IPR007709">
    <property type="entry name" value="N-FG_amidohydro"/>
</dbReference>